<comment type="caution">
    <text evidence="1">The sequence shown here is derived from an EMBL/GenBank/DDBJ whole genome shotgun (WGS) entry which is preliminary data.</text>
</comment>
<evidence type="ECO:0000313" key="1">
    <source>
        <dbReference type="EMBL" id="KAF2467705.1"/>
    </source>
</evidence>
<accession>A0ACB6QNL2</accession>
<protein>
    <submittedName>
        <fullName evidence="1">Uncharacterized protein</fullName>
    </submittedName>
</protein>
<proteinExistence type="predicted"/>
<reference evidence="1" key="1">
    <citation type="journal article" date="2020" name="Stud. Mycol.">
        <title>101 Dothideomycetes genomes: a test case for predicting lifestyles and emergence of pathogens.</title>
        <authorList>
            <person name="Haridas S."/>
            <person name="Albert R."/>
            <person name="Binder M."/>
            <person name="Bloem J."/>
            <person name="Labutti K."/>
            <person name="Salamov A."/>
            <person name="Andreopoulos B."/>
            <person name="Baker S."/>
            <person name="Barry K."/>
            <person name="Bills G."/>
            <person name="Bluhm B."/>
            <person name="Cannon C."/>
            <person name="Castanera R."/>
            <person name="Culley D."/>
            <person name="Daum C."/>
            <person name="Ezra D."/>
            <person name="Gonzalez J."/>
            <person name="Henrissat B."/>
            <person name="Kuo A."/>
            <person name="Liang C."/>
            <person name="Lipzen A."/>
            <person name="Lutzoni F."/>
            <person name="Magnuson J."/>
            <person name="Mondo S."/>
            <person name="Nolan M."/>
            <person name="Ohm R."/>
            <person name="Pangilinan J."/>
            <person name="Park H.-J."/>
            <person name="Ramirez L."/>
            <person name="Alfaro M."/>
            <person name="Sun H."/>
            <person name="Tritt A."/>
            <person name="Yoshinaga Y."/>
            <person name="Zwiers L.-H."/>
            <person name="Turgeon B."/>
            <person name="Goodwin S."/>
            <person name="Spatafora J."/>
            <person name="Crous P."/>
            <person name="Grigoriev I."/>
        </authorList>
    </citation>
    <scope>NUCLEOTIDE SEQUENCE</scope>
    <source>
        <strain evidence="1">ATCC 200398</strain>
    </source>
</reference>
<keyword evidence="2" id="KW-1185">Reference proteome</keyword>
<dbReference type="EMBL" id="MU003519">
    <property type="protein sequence ID" value="KAF2467705.1"/>
    <property type="molecule type" value="Genomic_DNA"/>
</dbReference>
<dbReference type="Proteomes" id="UP000799755">
    <property type="component" value="Unassembled WGS sequence"/>
</dbReference>
<organism evidence="1 2">
    <name type="scientific">Lindgomyces ingoldianus</name>
    <dbReference type="NCBI Taxonomy" id="673940"/>
    <lineage>
        <taxon>Eukaryota</taxon>
        <taxon>Fungi</taxon>
        <taxon>Dikarya</taxon>
        <taxon>Ascomycota</taxon>
        <taxon>Pezizomycotina</taxon>
        <taxon>Dothideomycetes</taxon>
        <taxon>Pleosporomycetidae</taxon>
        <taxon>Pleosporales</taxon>
        <taxon>Lindgomycetaceae</taxon>
        <taxon>Lindgomyces</taxon>
    </lineage>
</organism>
<sequence length="306" mass="34352">MQATQDYGVWTSTLIDLHNQRGYLEGLLSTTSIKLNALRDKQTRIERALGLNPSPRLKKKQILHNWWRTDKTIKTCENEERTILDCLQVCISNIHTLEAIVFSGDNSSAAAGHSPSASQCSIPMMTMTDIVWNGWTDAGDLTPFRKRREKLTVLNEILPEVCVEEHDIDGLIMQTVSLPPRSGSPPAPLSALPPAPPNTAYRQYQHSALSPEAAPFEPSITHGIHDDDEKPVVELDKLSITGLQAPKQVQKRRFSDAAINHVFQRLSDNRPSVDRTRDSTSWGPDWTFRNNDIAPRDVKVERTNSM</sequence>
<gene>
    <name evidence="1" type="ORF">BDR25DRAFT_233742</name>
</gene>
<evidence type="ECO:0000313" key="2">
    <source>
        <dbReference type="Proteomes" id="UP000799755"/>
    </source>
</evidence>
<name>A0ACB6QNL2_9PLEO</name>